<proteinExistence type="predicted"/>
<feature type="transmembrane region" description="Helical" evidence="5">
    <location>
        <begin position="151"/>
        <end position="171"/>
    </location>
</feature>
<feature type="transmembrane region" description="Helical" evidence="5">
    <location>
        <begin position="78"/>
        <end position="97"/>
    </location>
</feature>
<dbReference type="EMBL" id="BHVY01000008">
    <property type="protein sequence ID" value="GIJ91574.1"/>
    <property type="molecule type" value="Genomic_DNA"/>
</dbReference>
<organism evidence="6 7">
    <name type="scientific">Aspergillus pseudoviridinutans</name>
    <dbReference type="NCBI Taxonomy" id="1517512"/>
    <lineage>
        <taxon>Eukaryota</taxon>
        <taxon>Fungi</taxon>
        <taxon>Dikarya</taxon>
        <taxon>Ascomycota</taxon>
        <taxon>Pezizomycotina</taxon>
        <taxon>Eurotiomycetes</taxon>
        <taxon>Eurotiomycetidae</taxon>
        <taxon>Eurotiales</taxon>
        <taxon>Aspergillaceae</taxon>
        <taxon>Aspergillus</taxon>
        <taxon>Aspergillus subgen. Fumigati</taxon>
    </lineage>
</organism>
<dbReference type="GO" id="GO:0005351">
    <property type="term" value="F:carbohydrate:proton symporter activity"/>
    <property type="evidence" value="ECO:0007669"/>
    <property type="project" value="TreeGrafter"/>
</dbReference>
<comment type="subcellular location">
    <subcellularLocation>
        <location evidence="1">Membrane</location>
        <topology evidence="1">Multi-pass membrane protein</topology>
    </subcellularLocation>
</comment>
<dbReference type="Pfam" id="PF00083">
    <property type="entry name" value="Sugar_tr"/>
    <property type="match status" value="2"/>
</dbReference>
<keyword evidence="4 5" id="KW-0472">Membrane</keyword>
<gene>
    <name evidence="6" type="ORF">Asppvi_010541</name>
</gene>
<dbReference type="InterPro" id="IPR005828">
    <property type="entry name" value="MFS_sugar_transport-like"/>
</dbReference>
<dbReference type="PANTHER" id="PTHR48022:SF91">
    <property type="entry name" value="MAJOR FACILITATOR SUPERFAMILY (MFS) PROFILE DOMAIN-CONTAINING PROTEIN-RELATED"/>
    <property type="match status" value="1"/>
</dbReference>
<dbReference type="RefSeq" id="XP_043162320.1">
    <property type="nucleotide sequence ID" value="XM_043306385.1"/>
</dbReference>
<dbReference type="AlphaFoldDB" id="A0A9P3BPL1"/>
<sequence length="220" mass="24243">MFQGPHMTYRIFLGIVLQALQQLTGASCFFYRTVVFNGAGIKNTYVTQLILGVVNFGTTFGGLYVIEHFQRRKSLITGGIWIFVCFMVFVSVGHFSLNVHDPPQTPGAGKAMVLLSSIHCGIPRGPRLQTGFEDFLIGFSTPFITDDVEFAYGYVFAGCLFAGVLVVYFCVLEGKGKTPGKDKMYVMRVPAWKKQQISTFTPGAPYYHGASSEPEDNSGD</sequence>
<protein>
    <submittedName>
        <fullName evidence="6">Hexose transporter hxt1</fullName>
    </submittedName>
</protein>
<dbReference type="GeneID" id="67009151"/>
<keyword evidence="2 5" id="KW-0812">Transmembrane</keyword>
<evidence type="ECO:0000256" key="4">
    <source>
        <dbReference type="ARBA" id="ARBA00023136"/>
    </source>
</evidence>
<dbReference type="InterPro" id="IPR036259">
    <property type="entry name" value="MFS_trans_sf"/>
</dbReference>
<name>A0A9P3BPL1_9EURO</name>
<evidence type="ECO:0000256" key="2">
    <source>
        <dbReference type="ARBA" id="ARBA00022692"/>
    </source>
</evidence>
<evidence type="ECO:0000313" key="6">
    <source>
        <dbReference type="EMBL" id="GIJ91574.1"/>
    </source>
</evidence>
<dbReference type="Proteomes" id="UP001043456">
    <property type="component" value="Unassembled WGS sequence"/>
</dbReference>
<evidence type="ECO:0000256" key="5">
    <source>
        <dbReference type="SAM" id="Phobius"/>
    </source>
</evidence>
<dbReference type="Gene3D" id="1.20.1250.20">
    <property type="entry name" value="MFS general substrate transporter like domains"/>
    <property type="match status" value="2"/>
</dbReference>
<keyword evidence="3 5" id="KW-1133">Transmembrane helix</keyword>
<dbReference type="OrthoDB" id="2241241at2759"/>
<comment type="caution">
    <text evidence="6">The sequence shown here is derived from an EMBL/GenBank/DDBJ whole genome shotgun (WGS) entry which is preliminary data.</text>
</comment>
<accession>A0A9P3BPL1</accession>
<feature type="transmembrane region" description="Helical" evidence="5">
    <location>
        <begin position="49"/>
        <end position="66"/>
    </location>
</feature>
<dbReference type="InterPro" id="IPR050360">
    <property type="entry name" value="MFS_Sugar_Transporters"/>
</dbReference>
<dbReference type="GO" id="GO:0016020">
    <property type="term" value="C:membrane"/>
    <property type="evidence" value="ECO:0007669"/>
    <property type="project" value="UniProtKB-SubCell"/>
</dbReference>
<reference evidence="6 7" key="1">
    <citation type="submission" date="2018-10" db="EMBL/GenBank/DDBJ databases">
        <title>Pan-genome distribution and transcriptional activeness of fungal secondary metabolism genes in Aspergillus section Fumigati.</title>
        <authorList>
            <person name="Takahashi H."/>
            <person name="Umemura M."/>
            <person name="Ninomiya A."/>
            <person name="Kusuya Y."/>
            <person name="Urayama S."/>
            <person name="Shimizu M."/>
            <person name="Watanabe A."/>
            <person name="Kamei K."/>
            <person name="Yaguchi T."/>
            <person name="Hagiwara D."/>
        </authorList>
    </citation>
    <scope>NUCLEOTIDE SEQUENCE [LARGE SCALE GENOMIC DNA]</scope>
    <source>
        <strain evidence="6 7">IFM 55266</strain>
    </source>
</reference>
<evidence type="ECO:0000256" key="1">
    <source>
        <dbReference type="ARBA" id="ARBA00004141"/>
    </source>
</evidence>
<evidence type="ECO:0000256" key="3">
    <source>
        <dbReference type="ARBA" id="ARBA00022989"/>
    </source>
</evidence>
<evidence type="ECO:0000313" key="7">
    <source>
        <dbReference type="Proteomes" id="UP001043456"/>
    </source>
</evidence>
<dbReference type="PANTHER" id="PTHR48022">
    <property type="entry name" value="PLASTIDIC GLUCOSE TRANSPORTER 4"/>
    <property type="match status" value="1"/>
</dbReference>
<keyword evidence="7" id="KW-1185">Reference proteome</keyword>